<sequence>MTGSRAGIITASYAEQEKRGEQKWISSLIFRIAGQIGRLGMEISVCLVPSTLVRMAFNPSLSVSQDQGQLERLNLHQLLSSAIATSFIFVWATTSGSSLGGIYYAVDYVLRISPPMLPLLVAPSFPLYTLFRSRPRQTLPFQTHRVSEK</sequence>
<protein>
    <submittedName>
        <fullName evidence="2">Uncharacterized protein</fullName>
    </submittedName>
</protein>
<gene>
    <name evidence="2" type="ORF">B0T10DRAFT_115245</name>
</gene>
<comment type="caution">
    <text evidence="2">The sequence shown here is derived from an EMBL/GenBank/DDBJ whole genome shotgun (WGS) entry which is preliminary data.</text>
</comment>
<dbReference type="Proteomes" id="UP000777438">
    <property type="component" value="Unassembled WGS sequence"/>
</dbReference>
<proteinExistence type="predicted"/>
<keyword evidence="1" id="KW-0472">Membrane</keyword>
<organism evidence="2 3">
    <name type="scientific">Thelonectria olida</name>
    <dbReference type="NCBI Taxonomy" id="1576542"/>
    <lineage>
        <taxon>Eukaryota</taxon>
        <taxon>Fungi</taxon>
        <taxon>Dikarya</taxon>
        <taxon>Ascomycota</taxon>
        <taxon>Pezizomycotina</taxon>
        <taxon>Sordariomycetes</taxon>
        <taxon>Hypocreomycetidae</taxon>
        <taxon>Hypocreales</taxon>
        <taxon>Nectriaceae</taxon>
        <taxon>Thelonectria</taxon>
    </lineage>
</organism>
<reference evidence="2 3" key="1">
    <citation type="journal article" date="2021" name="Nat. Commun.">
        <title>Genetic determinants of endophytism in the Arabidopsis root mycobiome.</title>
        <authorList>
            <person name="Mesny F."/>
            <person name="Miyauchi S."/>
            <person name="Thiergart T."/>
            <person name="Pickel B."/>
            <person name="Atanasova L."/>
            <person name="Karlsson M."/>
            <person name="Huettel B."/>
            <person name="Barry K.W."/>
            <person name="Haridas S."/>
            <person name="Chen C."/>
            <person name="Bauer D."/>
            <person name="Andreopoulos W."/>
            <person name="Pangilinan J."/>
            <person name="LaButti K."/>
            <person name="Riley R."/>
            <person name="Lipzen A."/>
            <person name="Clum A."/>
            <person name="Drula E."/>
            <person name="Henrissat B."/>
            <person name="Kohler A."/>
            <person name="Grigoriev I.V."/>
            <person name="Martin F.M."/>
            <person name="Hacquard S."/>
        </authorList>
    </citation>
    <scope>NUCLEOTIDE SEQUENCE [LARGE SCALE GENOMIC DNA]</scope>
    <source>
        <strain evidence="2 3">MPI-CAGE-CH-0241</strain>
    </source>
</reference>
<dbReference type="EMBL" id="JAGPYM010000002">
    <property type="protein sequence ID" value="KAH6898611.1"/>
    <property type="molecule type" value="Genomic_DNA"/>
</dbReference>
<keyword evidence="3" id="KW-1185">Reference proteome</keyword>
<accession>A0A9P9AVV1</accession>
<feature type="transmembrane region" description="Helical" evidence="1">
    <location>
        <begin position="82"/>
        <end position="106"/>
    </location>
</feature>
<name>A0A9P9AVV1_9HYPO</name>
<dbReference type="AlphaFoldDB" id="A0A9P9AVV1"/>
<evidence type="ECO:0000256" key="1">
    <source>
        <dbReference type="SAM" id="Phobius"/>
    </source>
</evidence>
<keyword evidence="1" id="KW-1133">Transmembrane helix</keyword>
<feature type="transmembrane region" description="Helical" evidence="1">
    <location>
        <begin position="112"/>
        <end position="131"/>
    </location>
</feature>
<evidence type="ECO:0000313" key="2">
    <source>
        <dbReference type="EMBL" id="KAH6898611.1"/>
    </source>
</evidence>
<keyword evidence="1" id="KW-0812">Transmembrane</keyword>
<evidence type="ECO:0000313" key="3">
    <source>
        <dbReference type="Proteomes" id="UP000777438"/>
    </source>
</evidence>